<sequence>MRSAGEIADVRLVCGPFDGTVPEGYPPLLAAWGAVWHVRARGRLAPFRLSAGLDQVPASCSAAADEGQYLCAVSIDDGTTELTIGGDDEESLRLRSRSADLLARWWACVPYRPGTAEWENDGLVSTGALDRARGVFWSLPGLEPGEECVVHAAVAWSVLDVERPSTWFAVDVSTRWLLDELVRPPRGVPGTRPSRPGPSA</sequence>
<keyword evidence="2" id="KW-1185">Reference proteome</keyword>
<comment type="caution">
    <text evidence="1">The sequence shown here is derived from an EMBL/GenBank/DDBJ whole genome shotgun (WGS) entry which is preliminary data.</text>
</comment>
<dbReference type="EMBL" id="JNBQ01000047">
    <property type="protein sequence ID" value="KLN33077.1"/>
    <property type="molecule type" value="Genomic_DNA"/>
</dbReference>
<dbReference type="Proteomes" id="UP000035265">
    <property type="component" value="Unassembled WGS sequence"/>
</dbReference>
<reference evidence="1 2" key="1">
    <citation type="submission" date="2014-05" db="EMBL/GenBank/DDBJ databases">
        <title>Cellulosimicrobium funkei U11 genome.</title>
        <authorList>
            <person name="Hu C."/>
            <person name="Gong Y."/>
            <person name="Wan W."/>
            <person name="Jiang M."/>
        </authorList>
    </citation>
    <scope>NUCLEOTIDE SEQUENCE [LARGE SCALE GENOMIC DNA]</scope>
    <source>
        <strain evidence="1 2">U11</strain>
    </source>
</reference>
<proteinExistence type="predicted"/>
<protein>
    <submittedName>
        <fullName evidence="1">Uncharacterized protein</fullName>
    </submittedName>
</protein>
<evidence type="ECO:0000313" key="2">
    <source>
        <dbReference type="Proteomes" id="UP000035265"/>
    </source>
</evidence>
<dbReference type="RefSeq" id="WP_047234508.1">
    <property type="nucleotide sequence ID" value="NZ_JNBQ01000047.1"/>
</dbReference>
<dbReference type="AlphaFoldDB" id="A0A0H2KYQ4"/>
<gene>
    <name evidence="1" type="ORF">FB00_19530</name>
</gene>
<name>A0A0H2KYQ4_9MICO</name>
<evidence type="ECO:0000313" key="1">
    <source>
        <dbReference type="EMBL" id="KLN33077.1"/>
    </source>
</evidence>
<accession>A0A0H2KYQ4</accession>
<organism evidence="1 2">
    <name type="scientific">Cellulosimicrobium funkei</name>
    <dbReference type="NCBI Taxonomy" id="264251"/>
    <lineage>
        <taxon>Bacteria</taxon>
        <taxon>Bacillati</taxon>
        <taxon>Actinomycetota</taxon>
        <taxon>Actinomycetes</taxon>
        <taxon>Micrococcales</taxon>
        <taxon>Promicromonosporaceae</taxon>
        <taxon>Cellulosimicrobium</taxon>
    </lineage>
</organism>